<name>A0ABQ5IS04_9ASTR</name>
<organism evidence="1 2">
    <name type="scientific">Tanacetum coccineum</name>
    <dbReference type="NCBI Taxonomy" id="301880"/>
    <lineage>
        <taxon>Eukaryota</taxon>
        <taxon>Viridiplantae</taxon>
        <taxon>Streptophyta</taxon>
        <taxon>Embryophyta</taxon>
        <taxon>Tracheophyta</taxon>
        <taxon>Spermatophyta</taxon>
        <taxon>Magnoliopsida</taxon>
        <taxon>eudicotyledons</taxon>
        <taxon>Gunneridae</taxon>
        <taxon>Pentapetalae</taxon>
        <taxon>asterids</taxon>
        <taxon>campanulids</taxon>
        <taxon>Asterales</taxon>
        <taxon>Asteraceae</taxon>
        <taxon>Asteroideae</taxon>
        <taxon>Anthemideae</taxon>
        <taxon>Anthemidinae</taxon>
        <taxon>Tanacetum</taxon>
    </lineage>
</organism>
<sequence>MKVLLNLSTAYHPQTDGQTEIVNKCVNSTHTTPFEIVYGQAPSLRLPYIAGTSLVEKVDRTMQAREQAIAMLQFHLKRSQERMKKMVDKHRIDRNFEVGMKVYLKLQPCRQLCKGINHQVGLFPQCGTDGMFSMEPKVVTGRRVGKLNNKAVLYVLDKYVNQAEEDATWKLYANLIQRFPQMELHS</sequence>
<dbReference type="Proteomes" id="UP001151760">
    <property type="component" value="Unassembled WGS sequence"/>
</dbReference>
<reference evidence="1" key="2">
    <citation type="submission" date="2022-01" db="EMBL/GenBank/DDBJ databases">
        <authorList>
            <person name="Yamashiro T."/>
            <person name="Shiraishi A."/>
            <person name="Satake H."/>
            <person name="Nakayama K."/>
        </authorList>
    </citation>
    <scope>NUCLEOTIDE SEQUENCE</scope>
</reference>
<gene>
    <name evidence="1" type="ORF">Tco_1113391</name>
</gene>
<proteinExistence type="predicted"/>
<reference evidence="1" key="1">
    <citation type="journal article" date="2022" name="Int. J. Mol. Sci.">
        <title>Draft Genome of Tanacetum Coccineum: Genomic Comparison of Closely Related Tanacetum-Family Plants.</title>
        <authorList>
            <person name="Yamashiro T."/>
            <person name="Shiraishi A."/>
            <person name="Nakayama K."/>
            <person name="Satake H."/>
        </authorList>
    </citation>
    <scope>NUCLEOTIDE SEQUENCE</scope>
</reference>
<comment type="caution">
    <text evidence="1">The sequence shown here is derived from an EMBL/GenBank/DDBJ whole genome shotgun (WGS) entry which is preliminary data.</text>
</comment>
<accession>A0ABQ5IS04</accession>
<evidence type="ECO:0000313" key="2">
    <source>
        <dbReference type="Proteomes" id="UP001151760"/>
    </source>
</evidence>
<evidence type="ECO:0000313" key="1">
    <source>
        <dbReference type="EMBL" id="GJU03053.1"/>
    </source>
</evidence>
<dbReference type="EMBL" id="BQNB010021116">
    <property type="protein sequence ID" value="GJU03053.1"/>
    <property type="molecule type" value="Genomic_DNA"/>
</dbReference>
<protein>
    <submittedName>
        <fullName evidence="1">Uncharacterized protein</fullName>
    </submittedName>
</protein>
<keyword evidence="2" id="KW-1185">Reference proteome</keyword>